<dbReference type="Gene3D" id="3.40.33.10">
    <property type="entry name" value="CAP"/>
    <property type="match status" value="1"/>
</dbReference>
<dbReference type="SUPFAM" id="SSF55797">
    <property type="entry name" value="PR-1-like"/>
    <property type="match status" value="1"/>
</dbReference>
<keyword evidence="3" id="KW-1185">Reference proteome</keyword>
<evidence type="ECO:0000313" key="2">
    <source>
        <dbReference type="EMBL" id="NBJ23952.1"/>
    </source>
</evidence>
<dbReference type="Proteomes" id="UP000818323">
    <property type="component" value="Unassembled WGS sequence"/>
</dbReference>
<dbReference type="SUPFAM" id="SSF51120">
    <property type="entry name" value="beta-Roll"/>
    <property type="match status" value="1"/>
</dbReference>
<dbReference type="EMBL" id="JAAAXJ010000003">
    <property type="protein sequence ID" value="NBJ23952.1"/>
    <property type="molecule type" value="Genomic_DNA"/>
</dbReference>
<dbReference type="SUPFAM" id="SSF49452">
    <property type="entry name" value="Starch-binding domain-like"/>
    <property type="match status" value="1"/>
</dbReference>
<dbReference type="InterPro" id="IPR001343">
    <property type="entry name" value="Hemolysn_Ca-bd"/>
</dbReference>
<evidence type="ECO:0000259" key="1">
    <source>
        <dbReference type="Pfam" id="PF00188"/>
    </source>
</evidence>
<dbReference type="InterPro" id="IPR011049">
    <property type="entry name" value="Serralysin-like_metalloprot_C"/>
</dbReference>
<dbReference type="PRINTS" id="PR00313">
    <property type="entry name" value="CABNDNGRPT"/>
</dbReference>
<dbReference type="InterPro" id="IPR014044">
    <property type="entry name" value="CAP_dom"/>
</dbReference>
<dbReference type="Gene3D" id="2.150.10.10">
    <property type="entry name" value="Serralysin-like metalloprotease, C-terminal"/>
    <property type="match status" value="2"/>
</dbReference>
<reference evidence="2 3" key="1">
    <citation type="submission" date="2020-01" db="EMBL/GenBank/DDBJ databases">
        <title>Microvirga sp. nov., an arsenate reduction bacterium isolated from Tibet hotspring sediments.</title>
        <authorList>
            <person name="Yuan C.-G."/>
        </authorList>
    </citation>
    <scope>NUCLEOTIDE SEQUENCE [LARGE SCALE GENOMIC DNA]</scope>
    <source>
        <strain evidence="2 3">SYSU G3D203</strain>
    </source>
</reference>
<dbReference type="Pfam" id="PF13620">
    <property type="entry name" value="CarboxypepD_reg"/>
    <property type="match status" value="1"/>
</dbReference>
<dbReference type="RefSeq" id="WP_161723509.1">
    <property type="nucleotide sequence ID" value="NZ_JAAAXI010000009.1"/>
</dbReference>
<dbReference type="Gene3D" id="2.60.40.1120">
    <property type="entry name" value="Carboxypeptidase-like, regulatory domain"/>
    <property type="match status" value="1"/>
</dbReference>
<protein>
    <submittedName>
        <fullName evidence="2">Calcium-binding protein</fullName>
    </submittedName>
</protein>
<dbReference type="CDD" id="cd05379">
    <property type="entry name" value="CAP_bacterial"/>
    <property type="match status" value="1"/>
</dbReference>
<dbReference type="Pfam" id="PF00353">
    <property type="entry name" value="HemolysinCabind"/>
    <property type="match status" value="2"/>
</dbReference>
<dbReference type="PROSITE" id="PS00330">
    <property type="entry name" value="HEMOLYSIN_CALCIUM"/>
    <property type="match status" value="1"/>
</dbReference>
<comment type="caution">
    <text evidence="2">The sequence shown here is derived from an EMBL/GenBank/DDBJ whole genome shotgun (WGS) entry which is preliminary data.</text>
</comment>
<dbReference type="InterPro" id="IPR018511">
    <property type="entry name" value="Hemolysin-typ_Ca-bd_CS"/>
</dbReference>
<gene>
    <name evidence="2" type="ORF">GR303_06225</name>
</gene>
<accession>A0ABW9YU90</accession>
<proteinExistence type="predicted"/>
<evidence type="ECO:0000313" key="3">
    <source>
        <dbReference type="Proteomes" id="UP000818323"/>
    </source>
</evidence>
<name>A0ABW9YU90_9HYPH</name>
<dbReference type="InterPro" id="IPR013784">
    <property type="entry name" value="Carb-bd-like_fold"/>
</dbReference>
<feature type="domain" description="SCP" evidence="1">
    <location>
        <begin position="12"/>
        <end position="142"/>
    </location>
</feature>
<organism evidence="2 3">
    <name type="scientific">Microvirga arsenatis</name>
    <dbReference type="NCBI Taxonomy" id="2692265"/>
    <lineage>
        <taxon>Bacteria</taxon>
        <taxon>Pseudomonadati</taxon>
        <taxon>Pseudomonadota</taxon>
        <taxon>Alphaproteobacteria</taxon>
        <taxon>Hyphomicrobiales</taxon>
        <taxon>Methylobacteriaceae</taxon>
        <taxon>Microvirga</taxon>
    </lineage>
</organism>
<dbReference type="PANTHER" id="PTHR31157">
    <property type="entry name" value="SCP DOMAIN-CONTAINING PROTEIN"/>
    <property type="match status" value="1"/>
</dbReference>
<sequence length="401" mass="41692">MSQATAYEQFMLELVNRERAKTGAQPLAFNGDLNDSADSHSNWMITADVFSHTGSGGSTPHQRMAGTGYSFTGSWSSAENIAWVSLRSPAGLQDEVELLHTNLMNSPGHKANILNGAYREIGIGFQTGAYQTWDAAFVTQNFARSGTKVFLTGVTMDDKDGDRFYDIGEGLGGLTVTAVSAAGTRYSTASQSGGGYTLALDPGTYTVTFSGGGYASVTKQVTIGAANVKLDLIDPTGGTTTSSTINGTAAANTLSGTSAANTIKGLGGNDRLFGKSGNDKLYGGTGHDGLVGDSGNDRLYGESGKDRLNGSSGNDILSGGSDADVFRFAGKWGADKITDFRNGTDRIDLRGNGLSFGELSIARGHGDSDGRADDVIIRADGQSIALLNVKVSLIGASDFLF</sequence>
<dbReference type="Pfam" id="PF00188">
    <property type="entry name" value="CAP"/>
    <property type="match status" value="1"/>
</dbReference>
<dbReference type="InterPro" id="IPR035940">
    <property type="entry name" value="CAP_sf"/>
</dbReference>
<dbReference type="PANTHER" id="PTHR31157:SF1">
    <property type="entry name" value="SCP DOMAIN-CONTAINING PROTEIN"/>
    <property type="match status" value="1"/>
</dbReference>